<keyword evidence="3" id="KW-1185">Reference proteome</keyword>
<name>A0ABS3X9Y4_9ACTN</name>
<evidence type="ECO:0000313" key="2">
    <source>
        <dbReference type="EMBL" id="MBO8192151.1"/>
    </source>
</evidence>
<feature type="domain" description="DUF6895" evidence="1">
    <location>
        <begin position="17"/>
        <end position="297"/>
    </location>
</feature>
<dbReference type="InterPro" id="IPR054190">
    <property type="entry name" value="DUF6895"/>
</dbReference>
<dbReference type="RefSeq" id="WP_209239242.1">
    <property type="nucleotide sequence ID" value="NZ_JADKMA010000041.1"/>
</dbReference>
<dbReference type="EMBL" id="JADKMA010000041">
    <property type="protein sequence ID" value="MBO8192151.1"/>
    <property type="molecule type" value="Genomic_DNA"/>
</dbReference>
<gene>
    <name evidence="2" type="ORF">ITI46_10800</name>
</gene>
<organism evidence="2 3">
    <name type="scientific">Streptomyces oryzae</name>
    <dbReference type="NCBI Taxonomy" id="1434886"/>
    <lineage>
        <taxon>Bacteria</taxon>
        <taxon>Bacillati</taxon>
        <taxon>Actinomycetota</taxon>
        <taxon>Actinomycetes</taxon>
        <taxon>Kitasatosporales</taxon>
        <taxon>Streptomycetaceae</taxon>
        <taxon>Streptomyces</taxon>
    </lineage>
</organism>
<dbReference type="Proteomes" id="UP001519064">
    <property type="component" value="Unassembled WGS sequence"/>
</dbReference>
<sequence length="309" mass="33899">MTMLTTAPPALLHAVGDRALTWLDAHRDYFRLTEADLARGDALVERLKPIGELAINMRMLFREGVAGSRQGARAGALLDFAWRELLDGGNVLAAHQHNEPFSPVSLEIYAVFHELGYRHPGLEAALDIPRRTATWRALEMPPSRRLGVLNAERRMGLTPSGDFAEATAATWLGRRPEPWTVHLHIAYDITHTVFHLTNWGEDPGRLPPPLADYLELYLPAWAADWAELQHWDLLGELLIVDACLPRPALDGQLWEQYATAQSGTGAMPVCGAMPEGDPSDVFDIVHHPTLVAAFASAMATSRSLSAGGA</sequence>
<evidence type="ECO:0000313" key="3">
    <source>
        <dbReference type="Proteomes" id="UP001519064"/>
    </source>
</evidence>
<comment type="caution">
    <text evidence="2">The sequence shown here is derived from an EMBL/GenBank/DDBJ whole genome shotgun (WGS) entry which is preliminary data.</text>
</comment>
<proteinExistence type="predicted"/>
<protein>
    <recommendedName>
        <fullName evidence="1">DUF6895 domain-containing protein</fullName>
    </recommendedName>
</protein>
<evidence type="ECO:0000259" key="1">
    <source>
        <dbReference type="Pfam" id="PF21836"/>
    </source>
</evidence>
<accession>A0ABS3X9Y4</accession>
<reference evidence="2 3" key="1">
    <citation type="submission" date="2020-11" db="EMBL/GenBank/DDBJ databases">
        <title>Streptomyces spirodelae sp. nov., isolated from duckweed.</title>
        <authorList>
            <person name="Saimee Y."/>
            <person name="Duangmal K."/>
        </authorList>
    </citation>
    <scope>NUCLEOTIDE SEQUENCE [LARGE SCALE GENOMIC DNA]</scope>
    <source>
        <strain evidence="2 3">S16-07</strain>
    </source>
</reference>
<dbReference type="Pfam" id="PF21836">
    <property type="entry name" value="DUF6895"/>
    <property type="match status" value="1"/>
</dbReference>